<protein>
    <submittedName>
        <fullName evidence="2">Glyoxalase</fullName>
    </submittedName>
</protein>
<dbReference type="Proteomes" id="UP000315842">
    <property type="component" value="Unassembled WGS sequence"/>
</dbReference>
<dbReference type="SUPFAM" id="SSF54593">
    <property type="entry name" value="Glyoxalase/Bleomycin resistance protein/Dihydroxybiphenyl dioxygenase"/>
    <property type="match status" value="1"/>
</dbReference>
<sequence length="117" mass="13013">MERVLGIGGCFVRSADPDALLAWYRDALGMDLGPYGLWHQDDGPTVVAAFPTDTEYLGDPTQRTMLGFRVRDLDAMLEQLRALGARVDPQTQDMDGVGRFGWVTDPDGNRVELWQPT</sequence>
<dbReference type="RefSeq" id="WP_141319470.1">
    <property type="nucleotide sequence ID" value="NZ_BJLP01000015.1"/>
</dbReference>
<dbReference type="InterPro" id="IPR029068">
    <property type="entry name" value="Glyas_Bleomycin-R_OHBP_Dase"/>
</dbReference>
<dbReference type="AlphaFoldDB" id="A0A4Y3KCW1"/>
<feature type="domain" description="VOC" evidence="1">
    <location>
        <begin position="6"/>
        <end position="116"/>
    </location>
</feature>
<evidence type="ECO:0000313" key="3">
    <source>
        <dbReference type="Proteomes" id="UP000315842"/>
    </source>
</evidence>
<accession>A0A4Y3KCW1</accession>
<dbReference type="EMBL" id="BJLP01000015">
    <property type="protein sequence ID" value="GEA80720.1"/>
    <property type="molecule type" value="Genomic_DNA"/>
</dbReference>
<dbReference type="InterPro" id="IPR052164">
    <property type="entry name" value="Anthracycline_SecMetBiosynth"/>
</dbReference>
<dbReference type="PROSITE" id="PS51819">
    <property type="entry name" value="VOC"/>
    <property type="match status" value="1"/>
</dbReference>
<keyword evidence="3" id="KW-1185">Reference proteome</keyword>
<organism evidence="2 3">
    <name type="scientific">Cellulomonas uda</name>
    <dbReference type="NCBI Taxonomy" id="1714"/>
    <lineage>
        <taxon>Bacteria</taxon>
        <taxon>Bacillati</taxon>
        <taxon>Actinomycetota</taxon>
        <taxon>Actinomycetes</taxon>
        <taxon>Micrococcales</taxon>
        <taxon>Cellulomonadaceae</taxon>
        <taxon>Cellulomonas</taxon>
    </lineage>
</organism>
<dbReference type="Pfam" id="PF00903">
    <property type="entry name" value="Glyoxalase"/>
    <property type="match status" value="1"/>
</dbReference>
<dbReference type="PANTHER" id="PTHR33993">
    <property type="entry name" value="GLYOXALASE-RELATED"/>
    <property type="match status" value="1"/>
</dbReference>
<gene>
    <name evidence="2" type="ORF">CUD01_11640</name>
</gene>
<dbReference type="InterPro" id="IPR004360">
    <property type="entry name" value="Glyas_Fos-R_dOase_dom"/>
</dbReference>
<evidence type="ECO:0000259" key="1">
    <source>
        <dbReference type="PROSITE" id="PS51819"/>
    </source>
</evidence>
<evidence type="ECO:0000313" key="2">
    <source>
        <dbReference type="EMBL" id="GEA80720.1"/>
    </source>
</evidence>
<comment type="caution">
    <text evidence="2">The sequence shown here is derived from an EMBL/GenBank/DDBJ whole genome shotgun (WGS) entry which is preliminary data.</text>
</comment>
<dbReference type="PANTHER" id="PTHR33993:SF5">
    <property type="entry name" value="GLYOXALASE"/>
    <property type="match status" value="1"/>
</dbReference>
<reference evidence="2 3" key="1">
    <citation type="submission" date="2019-06" db="EMBL/GenBank/DDBJ databases">
        <title>Whole genome shotgun sequence of Cellulomonas uda NBRC 3747.</title>
        <authorList>
            <person name="Hosoyama A."/>
            <person name="Uohara A."/>
            <person name="Ohji S."/>
            <person name="Ichikawa N."/>
        </authorList>
    </citation>
    <scope>NUCLEOTIDE SEQUENCE [LARGE SCALE GENOMIC DNA]</scope>
    <source>
        <strain evidence="2 3">NBRC 3747</strain>
    </source>
</reference>
<proteinExistence type="predicted"/>
<dbReference type="InterPro" id="IPR037523">
    <property type="entry name" value="VOC_core"/>
</dbReference>
<name>A0A4Y3KCW1_CELUD</name>
<dbReference type="Gene3D" id="3.10.180.10">
    <property type="entry name" value="2,3-Dihydroxybiphenyl 1,2-Dioxygenase, domain 1"/>
    <property type="match status" value="1"/>
</dbReference>